<reference evidence="1 2" key="1">
    <citation type="submission" date="2018-04" db="EMBL/GenBank/DDBJ databases">
        <title>Genomic Encyclopedia of Type Strains, Phase IV (KMG-IV): sequencing the most valuable type-strain genomes for metagenomic binning, comparative biology and taxonomic classification.</title>
        <authorList>
            <person name="Goeker M."/>
        </authorList>
    </citation>
    <scope>NUCLEOTIDE SEQUENCE [LARGE SCALE GENOMIC DNA]</scope>
    <source>
        <strain evidence="1 2">DSM 28520</strain>
    </source>
</reference>
<sequence>MSIMLLSMIMWFKNRKKTQVIPTILIPTPKDNSPTRQKRRMWHDFF</sequence>
<name>A0A2U1FMU2_9PORP</name>
<dbReference type="EMBL" id="QEKY01000003">
    <property type="protein sequence ID" value="PVZ13456.1"/>
    <property type="molecule type" value="Genomic_DNA"/>
</dbReference>
<dbReference type="AlphaFoldDB" id="A0A2U1FMU2"/>
<organism evidence="1 2">
    <name type="scientific">Porphyromonas loveana</name>
    <dbReference type="NCBI Taxonomy" id="1884669"/>
    <lineage>
        <taxon>Bacteria</taxon>
        <taxon>Pseudomonadati</taxon>
        <taxon>Bacteroidota</taxon>
        <taxon>Bacteroidia</taxon>
        <taxon>Bacteroidales</taxon>
        <taxon>Porphyromonadaceae</taxon>
        <taxon>Porphyromonas</taxon>
    </lineage>
</organism>
<proteinExistence type="predicted"/>
<evidence type="ECO:0000313" key="2">
    <source>
        <dbReference type="Proteomes" id="UP000245462"/>
    </source>
</evidence>
<evidence type="ECO:0000313" key="1">
    <source>
        <dbReference type="EMBL" id="PVZ13456.1"/>
    </source>
</evidence>
<comment type="caution">
    <text evidence="1">The sequence shown here is derived from an EMBL/GenBank/DDBJ whole genome shotgun (WGS) entry which is preliminary data.</text>
</comment>
<accession>A0A2U1FMU2</accession>
<protein>
    <submittedName>
        <fullName evidence="1">Uncharacterized protein</fullName>
    </submittedName>
</protein>
<keyword evidence="2" id="KW-1185">Reference proteome</keyword>
<dbReference type="Proteomes" id="UP000245462">
    <property type="component" value="Unassembled WGS sequence"/>
</dbReference>
<gene>
    <name evidence="1" type="ORF">C7382_103153</name>
</gene>